<dbReference type="EMBL" id="CM024811">
    <property type="protein sequence ID" value="KAG8004881.1"/>
    <property type="molecule type" value="Genomic_DNA"/>
</dbReference>
<gene>
    <name evidence="1" type="ORF">GBF38_010698</name>
</gene>
<organism evidence="1 2">
    <name type="scientific">Nibea albiflora</name>
    <name type="common">Yellow drum</name>
    <name type="synonym">Corvina albiflora</name>
    <dbReference type="NCBI Taxonomy" id="240163"/>
    <lineage>
        <taxon>Eukaryota</taxon>
        <taxon>Metazoa</taxon>
        <taxon>Chordata</taxon>
        <taxon>Craniata</taxon>
        <taxon>Vertebrata</taxon>
        <taxon>Euteleostomi</taxon>
        <taxon>Actinopterygii</taxon>
        <taxon>Neopterygii</taxon>
        <taxon>Teleostei</taxon>
        <taxon>Neoteleostei</taxon>
        <taxon>Acanthomorphata</taxon>
        <taxon>Eupercaria</taxon>
        <taxon>Sciaenidae</taxon>
        <taxon>Nibea</taxon>
    </lineage>
</organism>
<accession>A0ACB7EVQ4</accession>
<evidence type="ECO:0000313" key="2">
    <source>
        <dbReference type="Proteomes" id="UP000805704"/>
    </source>
</evidence>
<reference evidence="1" key="1">
    <citation type="submission" date="2020-04" db="EMBL/GenBank/DDBJ databases">
        <title>A chromosome-scale assembly and high-density genetic map of the yellow drum (Nibea albiflora) genome.</title>
        <authorList>
            <person name="Xu D."/>
            <person name="Zhang W."/>
            <person name="Chen R."/>
            <person name="Tan P."/>
            <person name="Wang L."/>
            <person name="Song H."/>
            <person name="Tian L."/>
            <person name="Zhu Q."/>
            <person name="Wang B."/>
        </authorList>
    </citation>
    <scope>NUCLEOTIDE SEQUENCE</scope>
    <source>
        <strain evidence="1">ZJHYS-2018</strain>
    </source>
</reference>
<comment type="caution">
    <text evidence="1">The sequence shown here is derived from an EMBL/GenBank/DDBJ whole genome shotgun (WGS) entry which is preliminary data.</text>
</comment>
<name>A0ACB7EVQ4_NIBAL</name>
<evidence type="ECO:0000313" key="1">
    <source>
        <dbReference type="EMBL" id="KAG8004881.1"/>
    </source>
</evidence>
<sequence>MGSLDSRSQWLKAREESREGDRTGRTRRKSGGKAEKWKSGSGGKREKEDGCLQVRGVNPHLGSHMMPLQKTDRQTDRQGEEGRETELRAVQAKQSLTIWDERSQSADSCAAEEELRGEEEEEEEEEEEKEEEEEEEEEVSWTAKKSSEAFKCIKRLSYN</sequence>
<proteinExistence type="predicted"/>
<dbReference type="Proteomes" id="UP000805704">
    <property type="component" value="Chromosome 23"/>
</dbReference>
<keyword evidence="2" id="KW-1185">Reference proteome</keyword>
<protein>
    <submittedName>
        <fullName evidence="1">Uncharacterized protein</fullName>
    </submittedName>
</protein>